<dbReference type="HAMAP" id="MF_00228">
    <property type="entry name" value="Thz_kinase"/>
    <property type="match status" value="1"/>
</dbReference>
<evidence type="ECO:0000313" key="12">
    <source>
        <dbReference type="EMBL" id="GGF39563.1"/>
    </source>
</evidence>
<evidence type="ECO:0000256" key="7">
    <source>
        <dbReference type="ARBA" id="ARBA00022777"/>
    </source>
</evidence>
<evidence type="ECO:0000256" key="3">
    <source>
        <dbReference type="ARBA" id="ARBA00004868"/>
    </source>
</evidence>
<gene>
    <name evidence="11 12" type="primary">thiM</name>
    <name evidence="12" type="ORF">GCM10011519_11500</name>
</gene>
<dbReference type="SUPFAM" id="SSF53613">
    <property type="entry name" value="Ribokinase-like"/>
    <property type="match status" value="1"/>
</dbReference>
<organism evidence="12 13">
    <name type="scientific">Marmoricola endophyticus</name>
    <dbReference type="NCBI Taxonomy" id="2040280"/>
    <lineage>
        <taxon>Bacteria</taxon>
        <taxon>Bacillati</taxon>
        <taxon>Actinomycetota</taxon>
        <taxon>Actinomycetes</taxon>
        <taxon>Propionibacteriales</taxon>
        <taxon>Nocardioidaceae</taxon>
        <taxon>Marmoricola</taxon>
    </lineage>
</organism>
<name>A0A917BED7_9ACTN</name>
<evidence type="ECO:0000256" key="5">
    <source>
        <dbReference type="ARBA" id="ARBA00022723"/>
    </source>
</evidence>
<feature type="binding site" evidence="11">
    <location>
        <position position="42"/>
    </location>
    <ligand>
        <name>substrate</name>
    </ligand>
</feature>
<dbReference type="Gene3D" id="3.40.1190.20">
    <property type="match status" value="1"/>
</dbReference>
<dbReference type="Proteomes" id="UP000649179">
    <property type="component" value="Unassembled WGS sequence"/>
</dbReference>
<keyword evidence="7 11" id="KW-0418">Kinase</keyword>
<dbReference type="GO" id="GO:0000287">
    <property type="term" value="F:magnesium ion binding"/>
    <property type="evidence" value="ECO:0007669"/>
    <property type="project" value="UniProtKB-UniRule"/>
</dbReference>
<keyword evidence="6 11" id="KW-0547">Nucleotide-binding</keyword>
<evidence type="ECO:0000256" key="2">
    <source>
        <dbReference type="ARBA" id="ARBA00001946"/>
    </source>
</evidence>
<keyword evidence="8 11" id="KW-0067">ATP-binding</keyword>
<comment type="catalytic activity">
    <reaction evidence="1 11">
        <text>5-(2-hydroxyethyl)-4-methylthiazole + ATP = 4-methyl-5-(2-phosphooxyethyl)-thiazole + ADP + H(+)</text>
        <dbReference type="Rhea" id="RHEA:24212"/>
        <dbReference type="ChEBI" id="CHEBI:15378"/>
        <dbReference type="ChEBI" id="CHEBI:17957"/>
        <dbReference type="ChEBI" id="CHEBI:30616"/>
        <dbReference type="ChEBI" id="CHEBI:58296"/>
        <dbReference type="ChEBI" id="CHEBI:456216"/>
        <dbReference type="EC" id="2.7.1.50"/>
    </reaction>
</comment>
<feature type="binding site" evidence="11">
    <location>
        <position position="163"/>
    </location>
    <ligand>
        <name>ATP</name>
        <dbReference type="ChEBI" id="CHEBI:30616"/>
    </ligand>
</feature>
<comment type="cofactor">
    <cofactor evidence="2 11">
        <name>Mg(2+)</name>
        <dbReference type="ChEBI" id="CHEBI:18420"/>
    </cofactor>
</comment>
<dbReference type="GO" id="GO:0005524">
    <property type="term" value="F:ATP binding"/>
    <property type="evidence" value="ECO:0007669"/>
    <property type="project" value="UniProtKB-UniRule"/>
</dbReference>
<comment type="caution">
    <text evidence="12">The sequence shown here is derived from an EMBL/GenBank/DDBJ whole genome shotgun (WGS) entry which is preliminary data.</text>
</comment>
<evidence type="ECO:0000256" key="10">
    <source>
        <dbReference type="ARBA" id="ARBA00022977"/>
    </source>
</evidence>
<evidence type="ECO:0000256" key="6">
    <source>
        <dbReference type="ARBA" id="ARBA00022741"/>
    </source>
</evidence>
<feature type="binding site" evidence="11">
    <location>
        <position position="190"/>
    </location>
    <ligand>
        <name>substrate</name>
    </ligand>
</feature>
<evidence type="ECO:0000256" key="1">
    <source>
        <dbReference type="ARBA" id="ARBA00001771"/>
    </source>
</evidence>
<dbReference type="EC" id="2.7.1.50" evidence="11"/>
<dbReference type="PIRSF" id="PIRSF000513">
    <property type="entry name" value="Thz_kinase"/>
    <property type="match status" value="1"/>
</dbReference>
<dbReference type="CDD" id="cd01170">
    <property type="entry name" value="THZ_kinase"/>
    <property type="match status" value="1"/>
</dbReference>
<dbReference type="Pfam" id="PF02110">
    <property type="entry name" value="HK"/>
    <property type="match status" value="1"/>
</dbReference>
<evidence type="ECO:0000256" key="4">
    <source>
        <dbReference type="ARBA" id="ARBA00022679"/>
    </source>
</evidence>
<dbReference type="GO" id="GO:0009229">
    <property type="term" value="P:thiamine diphosphate biosynthetic process"/>
    <property type="evidence" value="ECO:0007669"/>
    <property type="project" value="UniProtKB-UniRule"/>
</dbReference>
<evidence type="ECO:0000256" key="11">
    <source>
        <dbReference type="HAMAP-Rule" id="MF_00228"/>
    </source>
</evidence>
<dbReference type="InterPro" id="IPR000417">
    <property type="entry name" value="Hyethyz_kinase"/>
</dbReference>
<dbReference type="NCBIfam" id="NF006830">
    <property type="entry name" value="PRK09355.1"/>
    <property type="match status" value="1"/>
</dbReference>
<comment type="pathway">
    <text evidence="3 11">Cofactor biosynthesis; thiamine diphosphate biosynthesis; 4-methyl-5-(2-phosphoethyl)-thiazole from 5-(2-hydroxyethyl)-4-methylthiazole: step 1/1.</text>
</comment>
<comment type="function">
    <text evidence="11">Catalyzes the phosphorylation of the hydroxyl group of 4-methyl-5-beta-hydroxyethylthiazole (THZ).</text>
</comment>
<keyword evidence="4 11" id="KW-0808">Transferase</keyword>
<protein>
    <recommendedName>
        <fullName evidence="11">Hydroxyethylthiazole kinase</fullName>
        <ecNumber evidence="11">2.7.1.50</ecNumber>
    </recommendedName>
    <alternativeName>
        <fullName evidence="11">4-methyl-5-beta-hydroxyethylthiazole kinase</fullName>
        <shortName evidence="11">TH kinase</shortName>
        <shortName evidence="11">Thz kinase</shortName>
    </alternativeName>
</protein>
<keyword evidence="10 11" id="KW-0784">Thiamine biosynthesis</keyword>
<evidence type="ECO:0000313" key="13">
    <source>
        <dbReference type="Proteomes" id="UP000649179"/>
    </source>
</evidence>
<dbReference type="PRINTS" id="PR01099">
    <property type="entry name" value="HYETHTZKNASE"/>
</dbReference>
<dbReference type="EMBL" id="BMKQ01000001">
    <property type="protein sequence ID" value="GGF39563.1"/>
    <property type="molecule type" value="Genomic_DNA"/>
</dbReference>
<keyword evidence="5 11" id="KW-0479">Metal-binding</keyword>
<proteinExistence type="inferred from homology"/>
<dbReference type="RefSeq" id="WP_188778928.1">
    <property type="nucleotide sequence ID" value="NZ_BMKQ01000001.1"/>
</dbReference>
<dbReference type="GO" id="GO:0004417">
    <property type="term" value="F:hydroxyethylthiazole kinase activity"/>
    <property type="evidence" value="ECO:0007669"/>
    <property type="project" value="UniProtKB-UniRule"/>
</dbReference>
<reference evidence="12" key="1">
    <citation type="journal article" date="2014" name="Int. J. Syst. Evol. Microbiol.">
        <title>Complete genome sequence of Corynebacterium casei LMG S-19264T (=DSM 44701T), isolated from a smear-ripened cheese.</title>
        <authorList>
            <consortium name="US DOE Joint Genome Institute (JGI-PGF)"/>
            <person name="Walter F."/>
            <person name="Albersmeier A."/>
            <person name="Kalinowski J."/>
            <person name="Ruckert C."/>
        </authorList>
    </citation>
    <scope>NUCLEOTIDE SEQUENCE</scope>
    <source>
        <strain evidence="12">CGMCC 1.16067</strain>
    </source>
</reference>
<evidence type="ECO:0000256" key="8">
    <source>
        <dbReference type="ARBA" id="ARBA00022840"/>
    </source>
</evidence>
<reference evidence="12" key="2">
    <citation type="submission" date="2020-09" db="EMBL/GenBank/DDBJ databases">
        <authorList>
            <person name="Sun Q."/>
            <person name="Zhou Y."/>
        </authorList>
    </citation>
    <scope>NUCLEOTIDE SEQUENCE</scope>
    <source>
        <strain evidence="12">CGMCC 1.16067</strain>
    </source>
</reference>
<sequence length="252" mass="25223">MGPDQLARALRERSPLVQCLTNFVSMDLVANLLNAAGASPAMVHDPEEAAELAGLASAVVVNIGTPSPRWVEGMHAAAGAAHDRGIPWVLDPVAVGATAYRRSIVADLLPLQPTVIRGNASEILALATQAGAGRGVDATDDSEAVKGDAEALARQTGSVVVVSGAADVVTDGERTELVRGGDSRMPLISALGCASTALVAAACAIIDDPVEASVSAMALLARAGQAAGGTAVGPGSLRPAILDALWATGELA</sequence>
<dbReference type="GO" id="GO:0009228">
    <property type="term" value="P:thiamine biosynthetic process"/>
    <property type="evidence" value="ECO:0007669"/>
    <property type="project" value="UniProtKB-KW"/>
</dbReference>
<accession>A0A917BED7</accession>
<comment type="similarity">
    <text evidence="11">Belongs to the Thz kinase family.</text>
</comment>
<keyword evidence="13" id="KW-1185">Reference proteome</keyword>
<feature type="binding site" evidence="11">
    <location>
        <position position="117"/>
    </location>
    <ligand>
        <name>ATP</name>
        <dbReference type="ChEBI" id="CHEBI:30616"/>
    </ligand>
</feature>
<evidence type="ECO:0000256" key="9">
    <source>
        <dbReference type="ARBA" id="ARBA00022842"/>
    </source>
</evidence>
<keyword evidence="9 11" id="KW-0460">Magnesium</keyword>
<dbReference type="InterPro" id="IPR029056">
    <property type="entry name" value="Ribokinase-like"/>
</dbReference>
<dbReference type="AlphaFoldDB" id="A0A917BED7"/>